<feature type="region of interest" description="Disordered" evidence="6">
    <location>
        <begin position="143"/>
        <end position="166"/>
    </location>
</feature>
<dbReference type="InterPro" id="IPR023696">
    <property type="entry name" value="Ureohydrolase_dom_sf"/>
</dbReference>
<dbReference type="EMBL" id="CENE01000028">
    <property type="protein sequence ID" value="CEQ42514.1"/>
    <property type="molecule type" value="Genomic_DNA"/>
</dbReference>
<evidence type="ECO:0000256" key="3">
    <source>
        <dbReference type="ARBA" id="ARBA00022723"/>
    </source>
</evidence>
<dbReference type="PANTHER" id="PTHR10625">
    <property type="entry name" value="HISTONE DEACETYLASE HDAC1-RELATED"/>
    <property type="match status" value="1"/>
</dbReference>
<dbReference type="Proteomes" id="UP000243876">
    <property type="component" value="Unassembled WGS sequence"/>
</dbReference>
<dbReference type="Pfam" id="PF00850">
    <property type="entry name" value="Hist_deacetyl"/>
    <property type="match status" value="1"/>
</dbReference>
<organism evidence="8 9">
    <name type="scientific">Sporidiobolus salmonicolor</name>
    <name type="common">Yeast-like fungus</name>
    <name type="synonym">Sporobolomyces salmonicolor</name>
    <dbReference type="NCBI Taxonomy" id="5005"/>
    <lineage>
        <taxon>Eukaryota</taxon>
        <taxon>Fungi</taxon>
        <taxon>Dikarya</taxon>
        <taxon>Basidiomycota</taxon>
        <taxon>Pucciniomycotina</taxon>
        <taxon>Microbotryomycetes</taxon>
        <taxon>Sporidiobolales</taxon>
        <taxon>Sporidiobolaceae</taxon>
        <taxon>Sporobolomyces</taxon>
    </lineage>
</organism>
<keyword evidence="3" id="KW-0479">Metal-binding</keyword>
<dbReference type="InterPro" id="IPR037138">
    <property type="entry name" value="His_deacetylse_dom_sf"/>
</dbReference>
<reference evidence="9" key="1">
    <citation type="submission" date="2015-02" db="EMBL/GenBank/DDBJ databases">
        <authorList>
            <person name="Gon?alves P."/>
        </authorList>
    </citation>
    <scope>NUCLEOTIDE SEQUENCE [LARGE SCALE GENOMIC DNA]</scope>
</reference>
<dbReference type="InterPro" id="IPR023801">
    <property type="entry name" value="His_deacetylse_dom"/>
</dbReference>
<dbReference type="GO" id="GO:0046872">
    <property type="term" value="F:metal ion binding"/>
    <property type="evidence" value="ECO:0007669"/>
    <property type="project" value="UniProtKB-KW"/>
</dbReference>
<dbReference type="SUPFAM" id="SSF52768">
    <property type="entry name" value="Arginase/deacetylase"/>
    <property type="match status" value="1"/>
</dbReference>
<proteinExistence type="inferred from homology"/>
<evidence type="ECO:0000256" key="4">
    <source>
        <dbReference type="ARBA" id="ARBA00022801"/>
    </source>
</evidence>
<accession>A0A0D6ERD2</accession>
<evidence type="ECO:0000256" key="6">
    <source>
        <dbReference type="SAM" id="MobiDB-lite"/>
    </source>
</evidence>
<keyword evidence="9" id="KW-1185">Reference proteome</keyword>
<dbReference type="AlphaFoldDB" id="A0A0D6ERD2"/>
<feature type="domain" description="Histone deacetylase" evidence="7">
    <location>
        <begin position="39"/>
        <end position="393"/>
    </location>
</feature>
<sequence length="403" mass="44255">MRERSGIAPARFPVFHCPLSLEHNPPHEVLSGRLQPYFESPERYVRILDGLLSPEDGEGAVFDEIKLDWKPEEVEMEELRYAIEAVHDGDYLTFLREIYDEWVAEGGSKDAVLPETFVRSDMLLEPTRLPRNVNQSAIARTGKLSPGTKLDRGLGSRHSPALESHSRRRRDSRAILLCEALLHFGAPLFLPSFSVAHRLIVFAVRDSRPPGHHAGPALCGGYCYLNSLAIALRYYQAHRSTASVPKVAILDIDYHHGNGTSKVFYDDPSVLYVSLHGSPDYPYYTGASSERGGPSAPGTNLNYPLPLGTDNATYLRTLTMAGQAIKSFDAEVLFVSLGVDTFIDDPLTDFHITLEAYPQIGALIASLGLRTLFVLEGGYCLPAIGACVRGVLEGFVASRAAAT</sequence>
<dbReference type="PANTHER" id="PTHR10625:SF17">
    <property type="entry name" value="HISTONE DEACETYLASE 8"/>
    <property type="match status" value="1"/>
</dbReference>
<dbReference type="GO" id="GO:0016787">
    <property type="term" value="F:hydrolase activity"/>
    <property type="evidence" value="ECO:0007669"/>
    <property type="project" value="UniProtKB-KW"/>
</dbReference>
<gene>
    <name evidence="8" type="primary">SPOSA6832_04337</name>
</gene>
<evidence type="ECO:0000313" key="8">
    <source>
        <dbReference type="EMBL" id="CEQ42514.1"/>
    </source>
</evidence>
<evidence type="ECO:0000256" key="1">
    <source>
        <dbReference type="ARBA" id="ARBA00001947"/>
    </source>
</evidence>
<keyword evidence="5" id="KW-0862">Zinc</keyword>
<dbReference type="OrthoDB" id="424012at2759"/>
<dbReference type="Gene3D" id="3.40.800.20">
    <property type="entry name" value="Histone deacetylase domain"/>
    <property type="match status" value="2"/>
</dbReference>
<evidence type="ECO:0000313" key="9">
    <source>
        <dbReference type="Proteomes" id="UP000243876"/>
    </source>
</evidence>
<comment type="cofactor">
    <cofactor evidence="1">
        <name>Zn(2+)</name>
        <dbReference type="ChEBI" id="CHEBI:29105"/>
    </cofactor>
</comment>
<protein>
    <submittedName>
        <fullName evidence="8">SPOSA6832_04337-mRNA-1:cds</fullName>
    </submittedName>
</protein>
<keyword evidence="4" id="KW-0378">Hydrolase</keyword>
<evidence type="ECO:0000256" key="2">
    <source>
        <dbReference type="ARBA" id="ARBA00005947"/>
    </source>
</evidence>
<comment type="similarity">
    <text evidence="2">Belongs to the histone deacetylase family.</text>
</comment>
<dbReference type="GO" id="GO:0004407">
    <property type="term" value="F:histone deacetylase activity"/>
    <property type="evidence" value="ECO:0007669"/>
    <property type="project" value="TreeGrafter"/>
</dbReference>
<dbReference type="GO" id="GO:0040029">
    <property type="term" value="P:epigenetic regulation of gene expression"/>
    <property type="evidence" value="ECO:0007669"/>
    <property type="project" value="TreeGrafter"/>
</dbReference>
<evidence type="ECO:0000259" key="7">
    <source>
        <dbReference type="Pfam" id="PF00850"/>
    </source>
</evidence>
<name>A0A0D6ERD2_SPOSA</name>
<evidence type="ECO:0000256" key="5">
    <source>
        <dbReference type="ARBA" id="ARBA00022833"/>
    </source>
</evidence>